<gene>
    <name evidence="1" type="ORF">OCBIM_22002554mg</name>
</gene>
<evidence type="ECO:0008006" key="2">
    <source>
        <dbReference type="Google" id="ProtNLM"/>
    </source>
</evidence>
<evidence type="ECO:0000313" key="1">
    <source>
        <dbReference type="EMBL" id="KOF94185.1"/>
    </source>
</evidence>
<name>A0A0L8HZI1_OCTBM</name>
<sequence>MLKGCKDCVVRLVQPNLKTGRKWKVVDAIGDAEKSLKAKEIMGVAQTGGAIPILSFMIRATYDLLPSNTSLVKWGMEDMSICPLCKDKSQSIDHVLRS</sequence>
<organism evidence="1">
    <name type="scientific">Octopus bimaculoides</name>
    <name type="common">California two-spotted octopus</name>
    <dbReference type="NCBI Taxonomy" id="37653"/>
    <lineage>
        <taxon>Eukaryota</taxon>
        <taxon>Metazoa</taxon>
        <taxon>Spiralia</taxon>
        <taxon>Lophotrochozoa</taxon>
        <taxon>Mollusca</taxon>
        <taxon>Cephalopoda</taxon>
        <taxon>Coleoidea</taxon>
        <taxon>Octopodiformes</taxon>
        <taxon>Octopoda</taxon>
        <taxon>Incirrata</taxon>
        <taxon>Octopodidae</taxon>
        <taxon>Octopus</taxon>
    </lineage>
</organism>
<proteinExistence type="predicted"/>
<dbReference type="EMBL" id="KQ417016">
    <property type="protein sequence ID" value="KOF94185.1"/>
    <property type="molecule type" value="Genomic_DNA"/>
</dbReference>
<reference evidence="1" key="1">
    <citation type="submission" date="2015-07" db="EMBL/GenBank/DDBJ databases">
        <title>MeaNS - Measles Nucleotide Surveillance Program.</title>
        <authorList>
            <person name="Tran T."/>
            <person name="Druce J."/>
        </authorList>
    </citation>
    <scope>NUCLEOTIDE SEQUENCE</scope>
    <source>
        <strain evidence="1">UCB-OBI-ISO-001</strain>
        <tissue evidence="1">Gonad</tissue>
    </source>
</reference>
<accession>A0A0L8HZI1</accession>
<protein>
    <recommendedName>
        <fullName evidence="2">Reverse transcriptase zinc-binding domain-containing protein</fullName>
    </recommendedName>
</protein>
<dbReference type="AlphaFoldDB" id="A0A0L8HZI1"/>